<evidence type="ECO:0000256" key="4">
    <source>
        <dbReference type="ARBA" id="ARBA00022969"/>
    </source>
</evidence>
<protein>
    <submittedName>
        <fullName evidence="7">Sporulation-specific cell division protein SsgB</fullName>
    </submittedName>
</protein>
<keyword evidence="3 7" id="KW-0132">Cell division</keyword>
<evidence type="ECO:0000313" key="8">
    <source>
        <dbReference type="Proteomes" id="UP000641932"/>
    </source>
</evidence>
<reference evidence="7" key="1">
    <citation type="journal article" date="2014" name="Int. J. Syst. Evol. Microbiol.">
        <title>Complete genome sequence of Corynebacterium casei LMG S-19264T (=DSM 44701T), isolated from a smear-ripened cheese.</title>
        <authorList>
            <consortium name="US DOE Joint Genome Institute (JGI-PGF)"/>
            <person name="Walter F."/>
            <person name="Albersmeier A."/>
            <person name="Kalinowski J."/>
            <person name="Ruckert C."/>
        </authorList>
    </citation>
    <scope>NUCLEOTIDE SEQUENCE</scope>
    <source>
        <strain evidence="7">CGMCC 4.7201</strain>
    </source>
</reference>
<evidence type="ECO:0000256" key="2">
    <source>
        <dbReference type="ARBA" id="ARBA00009323"/>
    </source>
</evidence>
<comment type="caution">
    <text evidence="7">The sequence shown here is derived from an EMBL/GenBank/DDBJ whole genome shotgun (WGS) entry which is preliminary data.</text>
</comment>
<proteinExistence type="inferred from homology"/>
<reference evidence="7" key="2">
    <citation type="submission" date="2020-09" db="EMBL/GenBank/DDBJ databases">
        <authorList>
            <person name="Sun Q."/>
            <person name="Zhou Y."/>
        </authorList>
    </citation>
    <scope>NUCLEOTIDE SEQUENCE</scope>
    <source>
        <strain evidence="7">CGMCC 4.7201</strain>
    </source>
</reference>
<dbReference type="GO" id="GO:0030435">
    <property type="term" value="P:sporulation resulting in formation of a cellular spore"/>
    <property type="evidence" value="ECO:0007669"/>
    <property type="project" value="UniProtKB-KW"/>
</dbReference>
<keyword evidence="6" id="KW-0131">Cell cycle</keyword>
<dbReference type="Gene3D" id="2.30.31.20">
    <property type="entry name" value="Sporulation-specific cell division protein SsgB"/>
    <property type="match status" value="1"/>
</dbReference>
<dbReference type="RefSeq" id="WP_189131126.1">
    <property type="nucleotide sequence ID" value="NZ_BMMS01000007.1"/>
</dbReference>
<organism evidence="7 8">
    <name type="scientific">Wenjunlia tyrosinilytica</name>
    <dbReference type="NCBI Taxonomy" id="1544741"/>
    <lineage>
        <taxon>Bacteria</taxon>
        <taxon>Bacillati</taxon>
        <taxon>Actinomycetota</taxon>
        <taxon>Actinomycetes</taxon>
        <taxon>Kitasatosporales</taxon>
        <taxon>Streptomycetaceae</taxon>
        <taxon>Wenjunlia</taxon>
    </lineage>
</organism>
<gene>
    <name evidence="7" type="primary">ssgB</name>
    <name evidence="7" type="ORF">GCM10012280_19080</name>
</gene>
<accession>A0A917ZLR3</accession>
<sequence>MTAVRQTIEFDVVTAPELSLPITAELFYLSADPFAVHIRFPGSATLSGREVEWAFARDLLGAGLGTPTGLGDIRIWPLEPGRTALALIAPEGVAVLEGASADLFRFLDRTYAAVPAGSERDHSGVDRALASLLAGEE</sequence>
<evidence type="ECO:0000256" key="3">
    <source>
        <dbReference type="ARBA" id="ARBA00022618"/>
    </source>
</evidence>
<dbReference type="InterPro" id="IPR006776">
    <property type="entry name" value="SsgB"/>
</dbReference>
<keyword evidence="4" id="KW-0749">Sporulation</keyword>
<dbReference type="Pfam" id="PF04686">
    <property type="entry name" value="SsgA"/>
    <property type="match status" value="1"/>
</dbReference>
<comment type="similarity">
    <text evidence="2">Belongs to the SsgA family.</text>
</comment>
<name>A0A917ZLR3_9ACTN</name>
<evidence type="ECO:0000256" key="6">
    <source>
        <dbReference type="ARBA" id="ARBA00023306"/>
    </source>
</evidence>
<evidence type="ECO:0000256" key="1">
    <source>
        <dbReference type="ARBA" id="ARBA00004431"/>
    </source>
</evidence>
<dbReference type="Proteomes" id="UP000641932">
    <property type="component" value="Unassembled WGS sequence"/>
</dbReference>
<dbReference type="GO" id="GO:0000917">
    <property type="term" value="P:division septum assembly"/>
    <property type="evidence" value="ECO:0007669"/>
    <property type="project" value="UniProtKB-KW"/>
</dbReference>
<dbReference type="AlphaFoldDB" id="A0A917ZLR3"/>
<dbReference type="InterPro" id="IPR038658">
    <property type="entry name" value="SsgB_sf"/>
</dbReference>
<dbReference type="EMBL" id="BMMS01000007">
    <property type="protein sequence ID" value="GGO85398.1"/>
    <property type="molecule type" value="Genomic_DNA"/>
</dbReference>
<evidence type="ECO:0000313" key="7">
    <source>
        <dbReference type="EMBL" id="GGO85398.1"/>
    </source>
</evidence>
<evidence type="ECO:0000256" key="5">
    <source>
        <dbReference type="ARBA" id="ARBA00023210"/>
    </source>
</evidence>
<dbReference type="GO" id="GO:0030428">
    <property type="term" value="C:cell septum"/>
    <property type="evidence" value="ECO:0007669"/>
    <property type="project" value="UniProtKB-SubCell"/>
</dbReference>
<keyword evidence="8" id="KW-1185">Reference proteome</keyword>
<comment type="subcellular location">
    <subcellularLocation>
        <location evidence="1">Cell septum</location>
    </subcellularLocation>
</comment>
<keyword evidence="5" id="KW-0717">Septation</keyword>